<dbReference type="PANTHER" id="PTHR48097:SF5">
    <property type="entry name" value="LOW SPECIFICITY L-THREONINE ALDOLASE"/>
    <property type="match status" value="1"/>
</dbReference>
<comment type="similarity">
    <text evidence="2 5">Belongs to the threonine aldolase family.</text>
</comment>
<dbReference type="Pfam" id="PF01212">
    <property type="entry name" value="Beta_elim_lyase"/>
    <property type="match status" value="1"/>
</dbReference>
<dbReference type="PIRSF" id="PIRSF038940">
    <property type="entry name" value="Low_specificity_LTA"/>
    <property type="match status" value="1"/>
</dbReference>
<dbReference type="SUPFAM" id="SSF53383">
    <property type="entry name" value="PLP-dependent transferases"/>
    <property type="match status" value="1"/>
</dbReference>
<evidence type="ECO:0000313" key="8">
    <source>
        <dbReference type="Proteomes" id="UP000027318"/>
    </source>
</evidence>
<accession>A0A063XZ43</accession>
<comment type="caution">
    <text evidence="7">The sequence shown here is derived from an EMBL/GenBank/DDBJ whole genome shotgun (WGS) entry which is preliminary data.</text>
</comment>
<dbReference type="InterPro" id="IPR015422">
    <property type="entry name" value="PyrdxlP-dep_Trfase_small"/>
</dbReference>
<comment type="subunit">
    <text evidence="3">Homotetramer.</text>
</comment>
<dbReference type="Proteomes" id="UP000027318">
    <property type="component" value="Unassembled WGS sequence"/>
</dbReference>
<dbReference type="InterPro" id="IPR015424">
    <property type="entry name" value="PyrdxlP-dep_Trfase"/>
</dbReference>
<evidence type="ECO:0000259" key="6">
    <source>
        <dbReference type="Pfam" id="PF01212"/>
    </source>
</evidence>
<keyword evidence="4 5" id="KW-0663">Pyridoxal phosphate</keyword>
<comment type="function">
    <text evidence="5">Catalyzes the cleavage of L-allo-threonine and L-threonine to glycine and acetaldehyde.</text>
</comment>
<evidence type="ECO:0000313" key="7">
    <source>
        <dbReference type="EMBL" id="KDE39383.1"/>
    </source>
</evidence>
<protein>
    <recommendedName>
        <fullName evidence="5">L-threonine aldolase</fullName>
        <ecNumber evidence="5">4.1.2.48</ecNumber>
    </recommendedName>
</protein>
<dbReference type="PANTHER" id="PTHR48097">
    <property type="entry name" value="L-THREONINE ALDOLASE-RELATED"/>
    <property type="match status" value="1"/>
</dbReference>
<dbReference type="GO" id="GO:0006567">
    <property type="term" value="P:L-threonine catabolic process"/>
    <property type="evidence" value="ECO:0007669"/>
    <property type="project" value="UniProtKB-UniRule"/>
</dbReference>
<comment type="catalytic activity">
    <reaction evidence="5">
        <text>L-threonine = acetaldehyde + glycine</text>
        <dbReference type="Rhea" id="RHEA:19625"/>
        <dbReference type="ChEBI" id="CHEBI:15343"/>
        <dbReference type="ChEBI" id="CHEBI:57305"/>
        <dbReference type="ChEBI" id="CHEBI:57926"/>
        <dbReference type="EC" id="4.1.2.48"/>
    </reaction>
</comment>
<dbReference type="AlphaFoldDB" id="A0A063XZ43"/>
<gene>
    <name evidence="7" type="ORF">ADINL_2512</name>
</gene>
<dbReference type="InterPro" id="IPR026273">
    <property type="entry name" value="Low_specificity_L-TA_bact"/>
</dbReference>
<evidence type="ECO:0000256" key="5">
    <source>
        <dbReference type="PIRNR" id="PIRNR038940"/>
    </source>
</evidence>
<organism evidence="7 8">
    <name type="scientific">Nitrincola lacisaponensis</name>
    <dbReference type="NCBI Taxonomy" id="267850"/>
    <lineage>
        <taxon>Bacteria</taxon>
        <taxon>Pseudomonadati</taxon>
        <taxon>Pseudomonadota</taxon>
        <taxon>Gammaproteobacteria</taxon>
        <taxon>Oceanospirillales</taxon>
        <taxon>Oceanospirillaceae</taxon>
        <taxon>Nitrincola</taxon>
    </lineage>
</organism>
<dbReference type="STRING" id="267850.ADINL_2512"/>
<dbReference type="EC" id="4.1.2.48" evidence="5"/>
<dbReference type="PATRIC" id="fig|267850.7.peg.2480"/>
<comment type="cofactor">
    <cofactor evidence="1 5">
        <name>pyridoxal 5'-phosphate</name>
        <dbReference type="ChEBI" id="CHEBI:597326"/>
    </cofactor>
</comment>
<keyword evidence="8" id="KW-1185">Reference proteome</keyword>
<dbReference type="Gene3D" id="3.40.640.10">
    <property type="entry name" value="Type I PLP-dependent aspartate aminotransferase-like (Major domain)"/>
    <property type="match status" value="1"/>
</dbReference>
<dbReference type="GO" id="GO:0008732">
    <property type="term" value="F:L-allo-threonine aldolase activity"/>
    <property type="evidence" value="ECO:0007669"/>
    <property type="project" value="RHEA"/>
</dbReference>
<dbReference type="RefSeq" id="WP_036548406.1">
    <property type="nucleotide sequence ID" value="NZ_JBKBNO010000002.1"/>
</dbReference>
<proteinExistence type="inferred from homology"/>
<evidence type="ECO:0000256" key="3">
    <source>
        <dbReference type="ARBA" id="ARBA00011881"/>
    </source>
</evidence>
<comment type="catalytic activity">
    <reaction evidence="5">
        <text>L-allo-threonine = acetaldehyde + glycine</text>
        <dbReference type="Rhea" id="RHEA:26209"/>
        <dbReference type="ChEBI" id="CHEBI:15343"/>
        <dbReference type="ChEBI" id="CHEBI:57305"/>
        <dbReference type="ChEBI" id="CHEBI:58585"/>
        <dbReference type="EC" id="4.1.2.48"/>
    </reaction>
</comment>
<dbReference type="EMBL" id="JMSZ01000032">
    <property type="protein sequence ID" value="KDE39383.1"/>
    <property type="molecule type" value="Genomic_DNA"/>
</dbReference>
<name>A0A063XZ43_9GAMM</name>
<sequence>MFFGSDNQSGASEQIIEALVAANQGICASYGDDQWTEQAVAKVREVFEHPDCSVYFVATGTAANCLALSSMVKPWQTIICHHQAHIAMDESTAPEFFTGGARLITLGEGSARLSFSQLQQYLQQPLHAPHNPVPGALSLTQSNEAGQVYRPEEIAQLADLAHAQGMKVHMDGARFSNALVSLGCTPADLSWRAGVDVLCLGASKNGCLSAEMVVIFDPQLAVDFEYRRKRTGHLLSKGRLLGSQVLAWFADQHWLDLARHANRQALRLAEGLKQHADISVVWPVEANSLFVLLPRNLANALEAQGAVFYDWDVRTLPSGISCRADQRFVRMVTSFVTSDADLDAFLAHCQSV</sequence>
<evidence type="ECO:0000256" key="4">
    <source>
        <dbReference type="ARBA" id="ARBA00022898"/>
    </source>
</evidence>
<dbReference type="Gene3D" id="3.90.1150.10">
    <property type="entry name" value="Aspartate Aminotransferase, domain 1"/>
    <property type="match status" value="1"/>
</dbReference>
<keyword evidence="5 7" id="KW-0456">Lyase</keyword>
<feature type="domain" description="Aromatic amino acid beta-eliminating lyase/threonine aldolase" evidence="6">
    <location>
        <begin position="4"/>
        <end position="291"/>
    </location>
</feature>
<dbReference type="InterPro" id="IPR015421">
    <property type="entry name" value="PyrdxlP-dep_Trfase_major"/>
</dbReference>
<dbReference type="InterPro" id="IPR001597">
    <property type="entry name" value="ArAA_b-elim_lyase/Thr_aldolase"/>
</dbReference>
<evidence type="ECO:0000256" key="2">
    <source>
        <dbReference type="ARBA" id="ARBA00006966"/>
    </source>
</evidence>
<evidence type="ECO:0000256" key="1">
    <source>
        <dbReference type="ARBA" id="ARBA00001933"/>
    </source>
</evidence>
<reference evidence="7 8" key="1">
    <citation type="journal article" date="2005" name="Int. J. Syst. Evol. Microbiol.">
        <title>Nitrincola lacisaponensis gen. nov., sp. nov., a novel alkaliphilic bacterium isolated from an alkaline, saline lake.</title>
        <authorList>
            <person name="Dimitriu P.A."/>
            <person name="Shukla S.K."/>
            <person name="Conradt J."/>
            <person name="Marquez M.C."/>
            <person name="Ventosa A."/>
            <person name="Maglia A."/>
            <person name="Peyton B.M."/>
            <person name="Pinkart H.C."/>
            <person name="Mormile M.R."/>
        </authorList>
    </citation>
    <scope>NUCLEOTIDE SEQUENCE [LARGE SCALE GENOMIC DNA]</scope>
    <source>
        <strain evidence="7 8">4CA</strain>
    </source>
</reference>
<dbReference type="OrthoDB" id="9774495at2"/>